<name>A0ABQ3QSJ9_9ACTN</name>
<evidence type="ECO:0008006" key="5">
    <source>
        <dbReference type="Google" id="ProtNLM"/>
    </source>
</evidence>
<evidence type="ECO:0000256" key="2">
    <source>
        <dbReference type="SAM" id="Phobius"/>
    </source>
</evidence>
<keyword evidence="4" id="KW-1185">Reference proteome</keyword>
<keyword evidence="2" id="KW-0472">Membrane</keyword>
<sequence>MALFRVRHPDGPEATDRGRTHSSAGPKTAWLLGLPALMLLFVPPALGSYTVIVSCSAADARVVKVEVHGIAAPPGDAWVTVTVTGTWRPDAKAPALDATGLNRIPQPKNPYRDTAHPDRTRVR</sequence>
<evidence type="ECO:0000313" key="4">
    <source>
        <dbReference type="Proteomes" id="UP001050808"/>
    </source>
</evidence>
<dbReference type="Proteomes" id="UP001050808">
    <property type="component" value="Unassembled WGS sequence"/>
</dbReference>
<proteinExistence type="predicted"/>
<evidence type="ECO:0000256" key="1">
    <source>
        <dbReference type="SAM" id="MobiDB-lite"/>
    </source>
</evidence>
<dbReference type="RefSeq" id="WP_189968081.1">
    <property type="nucleotide sequence ID" value="NZ_BMUA01000021.1"/>
</dbReference>
<feature type="compositionally biased region" description="Basic and acidic residues" evidence="1">
    <location>
        <begin position="7"/>
        <end position="19"/>
    </location>
</feature>
<feature type="region of interest" description="Disordered" evidence="1">
    <location>
        <begin position="92"/>
        <end position="123"/>
    </location>
</feature>
<accession>A0ABQ3QSJ9</accession>
<dbReference type="EMBL" id="BNDY01000017">
    <property type="protein sequence ID" value="GHI40257.1"/>
    <property type="molecule type" value="Genomic_DNA"/>
</dbReference>
<keyword evidence="2" id="KW-1133">Transmembrane helix</keyword>
<protein>
    <recommendedName>
        <fullName evidence="5">Secreted protein</fullName>
    </recommendedName>
</protein>
<feature type="compositionally biased region" description="Basic and acidic residues" evidence="1">
    <location>
        <begin position="110"/>
        <end position="123"/>
    </location>
</feature>
<feature type="region of interest" description="Disordered" evidence="1">
    <location>
        <begin position="1"/>
        <end position="25"/>
    </location>
</feature>
<comment type="caution">
    <text evidence="3">The sequence shown here is derived from an EMBL/GenBank/DDBJ whole genome shotgun (WGS) entry which is preliminary data.</text>
</comment>
<organism evidence="3 4">
    <name type="scientific">Streptomyces violascens</name>
    <dbReference type="NCBI Taxonomy" id="67381"/>
    <lineage>
        <taxon>Bacteria</taxon>
        <taxon>Bacillati</taxon>
        <taxon>Actinomycetota</taxon>
        <taxon>Actinomycetes</taxon>
        <taxon>Kitasatosporales</taxon>
        <taxon>Streptomycetaceae</taxon>
        <taxon>Streptomyces</taxon>
    </lineage>
</organism>
<feature type="transmembrane region" description="Helical" evidence="2">
    <location>
        <begin position="29"/>
        <end position="52"/>
    </location>
</feature>
<gene>
    <name evidence="3" type="ORF">Sviol_46650</name>
</gene>
<evidence type="ECO:0000313" key="3">
    <source>
        <dbReference type="EMBL" id="GHI40257.1"/>
    </source>
</evidence>
<keyword evidence="2" id="KW-0812">Transmembrane</keyword>
<reference evidence="3" key="1">
    <citation type="submission" date="2024-05" db="EMBL/GenBank/DDBJ databases">
        <title>Whole genome shotgun sequence of Streptomyces violascens NBRC 12920.</title>
        <authorList>
            <person name="Komaki H."/>
            <person name="Tamura T."/>
        </authorList>
    </citation>
    <scope>NUCLEOTIDE SEQUENCE</scope>
    <source>
        <strain evidence="3">NBRC 12920</strain>
    </source>
</reference>